<dbReference type="CDD" id="cd09913">
    <property type="entry name" value="EHD"/>
    <property type="match status" value="1"/>
</dbReference>
<keyword evidence="3" id="KW-1003">Cell membrane</keyword>
<feature type="signal peptide" evidence="7">
    <location>
        <begin position="1"/>
        <end position="20"/>
    </location>
</feature>
<dbReference type="AlphaFoldDB" id="A0A8J6CGK6"/>
<feature type="domain" description="Dynamin-type G" evidence="8">
    <location>
        <begin position="138"/>
        <end position="373"/>
    </location>
</feature>
<dbReference type="GO" id="GO:0005525">
    <property type="term" value="F:GTP binding"/>
    <property type="evidence" value="ECO:0007669"/>
    <property type="project" value="InterPro"/>
</dbReference>
<dbReference type="PANTHER" id="PTHR11216">
    <property type="entry name" value="EH DOMAIN"/>
    <property type="match status" value="1"/>
</dbReference>
<gene>
    <name evidence="9" type="ORF">KFE25_007738</name>
</gene>
<keyword evidence="7" id="KW-0732">Signal</keyword>
<dbReference type="InterPro" id="IPR040990">
    <property type="entry name" value="DUF5600"/>
</dbReference>
<evidence type="ECO:0000256" key="6">
    <source>
        <dbReference type="SAM" id="MobiDB-lite"/>
    </source>
</evidence>
<dbReference type="Pfam" id="PF16880">
    <property type="entry name" value="EHD_N"/>
    <property type="match status" value="1"/>
</dbReference>
<proteinExistence type="predicted"/>
<evidence type="ECO:0000256" key="2">
    <source>
        <dbReference type="ARBA" id="ARBA00004481"/>
    </source>
</evidence>
<dbReference type="Gene3D" id="3.40.50.300">
    <property type="entry name" value="P-loop containing nucleotide triphosphate hydrolases"/>
    <property type="match status" value="1"/>
</dbReference>
<evidence type="ECO:0000256" key="3">
    <source>
        <dbReference type="ARBA" id="ARBA00022475"/>
    </source>
</evidence>
<dbReference type="SUPFAM" id="SSF52540">
    <property type="entry name" value="P-loop containing nucleoside triphosphate hydrolases"/>
    <property type="match status" value="1"/>
</dbReference>
<dbReference type="InterPro" id="IPR030381">
    <property type="entry name" value="G_DYNAMIN_dom"/>
</dbReference>
<evidence type="ECO:0000256" key="7">
    <source>
        <dbReference type="SAM" id="SignalP"/>
    </source>
</evidence>
<accession>A0A8J6CGK6</accession>
<comment type="subcellular location">
    <subcellularLocation>
        <location evidence="1">Cell membrane</location>
        <topology evidence="1">Peripheral membrane protein</topology>
        <orientation evidence="1">Cytoplasmic side</orientation>
    </subcellularLocation>
    <subcellularLocation>
        <location evidence="2">Endosome membrane</location>
        <topology evidence="2">Peripheral membrane protein</topology>
    </subcellularLocation>
</comment>
<dbReference type="GO" id="GO:0006897">
    <property type="term" value="P:endocytosis"/>
    <property type="evidence" value="ECO:0007669"/>
    <property type="project" value="TreeGrafter"/>
</dbReference>
<evidence type="ECO:0000256" key="1">
    <source>
        <dbReference type="ARBA" id="ARBA00004413"/>
    </source>
</evidence>
<dbReference type="PROSITE" id="PS51718">
    <property type="entry name" value="G_DYNAMIN_2"/>
    <property type="match status" value="1"/>
</dbReference>
<evidence type="ECO:0000313" key="9">
    <source>
        <dbReference type="EMBL" id="KAG8469220.1"/>
    </source>
</evidence>
<dbReference type="GO" id="GO:0010008">
    <property type="term" value="C:endosome membrane"/>
    <property type="evidence" value="ECO:0007669"/>
    <property type="project" value="UniProtKB-SubCell"/>
</dbReference>
<dbReference type="PANTHER" id="PTHR11216:SF31">
    <property type="entry name" value="AT21416P"/>
    <property type="match status" value="1"/>
</dbReference>
<keyword evidence="4" id="KW-0967">Endosome</keyword>
<evidence type="ECO:0000256" key="4">
    <source>
        <dbReference type="ARBA" id="ARBA00022753"/>
    </source>
</evidence>
<feature type="chain" id="PRO_5035246912" description="Dynamin-type G domain-containing protein" evidence="7">
    <location>
        <begin position="21"/>
        <end position="552"/>
    </location>
</feature>
<dbReference type="Pfam" id="PF18150">
    <property type="entry name" value="DUF5600"/>
    <property type="match status" value="1"/>
</dbReference>
<evidence type="ECO:0000313" key="10">
    <source>
        <dbReference type="Proteomes" id="UP000751190"/>
    </source>
</evidence>
<dbReference type="Pfam" id="PF00350">
    <property type="entry name" value="Dynamin_N"/>
    <property type="match status" value="1"/>
</dbReference>
<dbReference type="Gene3D" id="1.10.268.20">
    <property type="match status" value="1"/>
</dbReference>
<dbReference type="GO" id="GO:0016197">
    <property type="term" value="P:endosomal transport"/>
    <property type="evidence" value="ECO:0007669"/>
    <property type="project" value="TreeGrafter"/>
</dbReference>
<dbReference type="InterPro" id="IPR045063">
    <property type="entry name" value="Dynamin_N"/>
</dbReference>
<feature type="compositionally biased region" description="Gly residues" evidence="6">
    <location>
        <begin position="534"/>
        <end position="552"/>
    </location>
</feature>
<organism evidence="9 10">
    <name type="scientific">Diacronema lutheri</name>
    <name type="common">Unicellular marine alga</name>
    <name type="synonym">Monochrysis lutheri</name>
    <dbReference type="NCBI Taxonomy" id="2081491"/>
    <lineage>
        <taxon>Eukaryota</taxon>
        <taxon>Haptista</taxon>
        <taxon>Haptophyta</taxon>
        <taxon>Pavlovophyceae</taxon>
        <taxon>Pavlovales</taxon>
        <taxon>Pavlovaceae</taxon>
        <taxon>Diacronema</taxon>
    </lineage>
</organism>
<dbReference type="InterPro" id="IPR027417">
    <property type="entry name" value="P-loop_NTPase"/>
</dbReference>
<feature type="region of interest" description="Disordered" evidence="6">
    <location>
        <begin position="528"/>
        <end position="552"/>
    </location>
</feature>
<dbReference type="GO" id="GO:0005886">
    <property type="term" value="C:plasma membrane"/>
    <property type="evidence" value="ECO:0007669"/>
    <property type="project" value="UniProtKB-SubCell"/>
</dbReference>
<evidence type="ECO:0000259" key="8">
    <source>
        <dbReference type="PROSITE" id="PS51718"/>
    </source>
</evidence>
<name>A0A8J6CGK6_DIALT</name>
<comment type="caution">
    <text evidence="9">The sequence shown here is derived from an EMBL/GenBank/DDBJ whole genome shotgun (WGS) entry which is preliminary data.</text>
</comment>
<evidence type="ECO:0000256" key="5">
    <source>
        <dbReference type="ARBA" id="ARBA00023136"/>
    </source>
</evidence>
<sequence length="552" mass="60282">MGLAAQICVAVAALSVGAFARSLPGDGLPPSGGVGAAELAAERAAERARASLGSRVPPSRVQLAEGDIPPVLGAGRPLPQVPPARPRMESISGDSNTQLGIPELAARLKKLYKEKLLPLERMSLYSDFYGSFLTDSHFDSRPMVLLIGPYSVGKTSFIKYLLGRSFPGERIGPEPTTDRFIVVMAGNEDRVTPGNALAANSETPFQPLSMFGTQFLNKLEASQLNAPILQRLTLVDTPGVLSGERQREMRGYDVYKVTEWFIERADRILLLFDAHKLDISDEFKRVIQLLRGHDDKVRLVLNKADATEPQELMRVYGALMWSLGSVVQTPEVIRVFMGSFWERPFRHDGLKELFLAEERDLVADLLDLPRNAAVSKINELVKRARLVKVHAALLTFLHDAMPSMFGREAAQKRLLANMLEVFKRVQQQHKLPPGDFPDIERFTRMAGQFSFADLPKIAPRRLQLVDELLEVDVPELLQMVRQHQRSGTTRRVSTTAALPHLKSSAVAGKAPSAEPWRALPRRDFANGAAAGATSRGGAGGGAGGAGGAPGRG</sequence>
<keyword evidence="5" id="KW-0472">Membrane</keyword>
<dbReference type="Proteomes" id="UP000751190">
    <property type="component" value="Unassembled WGS sequence"/>
</dbReference>
<protein>
    <recommendedName>
        <fullName evidence="8">Dynamin-type G domain-containing protein</fullName>
    </recommendedName>
</protein>
<reference evidence="9" key="1">
    <citation type="submission" date="2021-05" db="EMBL/GenBank/DDBJ databases">
        <title>The genome of the haptophyte Pavlova lutheri (Diacronema luteri, Pavlovales) - a model for lipid biosynthesis in eukaryotic algae.</title>
        <authorList>
            <person name="Hulatt C.J."/>
            <person name="Posewitz M.C."/>
        </authorList>
    </citation>
    <scope>NUCLEOTIDE SEQUENCE</scope>
    <source>
        <strain evidence="9">NIVA-4/92</strain>
    </source>
</reference>
<dbReference type="EMBL" id="JAGTXO010000003">
    <property type="protein sequence ID" value="KAG8469220.1"/>
    <property type="molecule type" value="Genomic_DNA"/>
</dbReference>
<dbReference type="OrthoDB" id="1716625at2759"/>
<dbReference type="OMA" id="HTKMMKD"/>
<keyword evidence="10" id="KW-1185">Reference proteome</keyword>
<dbReference type="InterPro" id="IPR031692">
    <property type="entry name" value="EHD_N"/>
</dbReference>